<gene>
    <name evidence="2" type="ORF">GCM10022214_25920</name>
</gene>
<name>A0ABP7VLR0_9ACTN</name>
<comment type="caution">
    <text evidence="2">The sequence shown here is derived from an EMBL/GenBank/DDBJ whole genome shotgun (WGS) entry which is preliminary data.</text>
</comment>
<protein>
    <recommendedName>
        <fullName evidence="4">Tyr recombinase domain-containing protein</fullName>
    </recommendedName>
</protein>
<organism evidence="2 3">
    <name type="scientific">Actinomadura miaoliensis</name>
    <dbReference type="NCBI Taxonomy" id="430685"/>
    <lineage>
        <taxon>Bacteria</taxon>
        <taxon>Bacillati</taxon>
        <taxon>Actinomycetota</taxon>
        <taxon>Actinomycetes</taxon>
        <taxon>Streptosporangiales</taxon>
        <taxon>Thermomonosporaceae</taxon>
        <taxon>Actinomadura</taxon>
    </lineage>
</organism>
<reference evidence="3" key="1">
    <citation type="journal article" date="2019" name="Int. J. Syst. Evol. Microbiol.">
        <title>The Global Catalogue of Microorganisms (GCM) 10K type strain sequencing project: providing services to taxonomists for standard genome sequencing and annotation.</title>
        <authorList>
            <consortium name="The Broad Institute Genomics Platform"/>
            <consortium name="The Broad Institute Genome Sequencing Center for Infectious Disease"/>
            <person name="Wu L."/>
            <person name="Ma J."/>
        </authorList>
    </citation>
    <scope>NUCLEOTIDE SEQUENCE [LARGE SCALE GENOMIC DNA]</scope>
    <source>
        <strain evidence="3">JCM 16702</strain>
    </source>
</reference>
<keyword evidence="3" id="KW-1185">Reference proteome</keyword>
<evidence type="ECO:0000256" key="1">
    <source>
        <dbReference type="ARBA" id="ARBA00023172"/>
    </source>
</evidence>
<sequence>MEAVAQAIEIGLTSCANGGTQNLHYLSRWPALARIRSHGEGWTLHQLRHSTLQHLAAAGRTAAELQAKSRHAHLAGLGAYVHLGEHTSARITADADSAARRRTR</sequence>
<evidence type="ECO:0000313" key="2">
    <source>
        <dbReference type="EMBL" id="GAA4069508.1"/>
    </source>
</evidence>
<evidence type="ECO:0000313" key="3">
    <source>
        <dbReference type="Proteomes" id="UP001500683"/>
    </source>
</evidence>
<proteinExistence type="predicted"/>
<evidence type="ECO:0008006" key="4">
    <source>
        <dbReference type="Google" id="ProtNLM"/>
    </source>
</evidence>
<accession>A0ABP7VLR0</accession>
<dbReference type="RefSeq" id="WP_344945747.1">
    <property type="nucleotide sequence ID" value="NZ_BAAAZG010000016.1"/>
</dbReference>
<dbReference type="InterPro" id="IPR011010">
    <property type="entry name" value="DNA_brk_join_enz"/>
</dbReference>
<dbReference type="Proteomes" id="UP001500683">
    <property type="component" value="Unassembled WGS sequence"/>
</dbReference>
<dbReference type="SUPFAM" id="SSF56349">
    <property type="entry name" value="DNA breaking-rejoining enzymes"/>
    <property type="match status" value="1"/>
</dbReference>
<keyword evidence="1" id="KW-0233">DNA recombination</keyword>
<dbReference type="InterPro" id="IPR013762">
    <property type="entry name" value="Integrase-like_cat_sf"/>
</dbReference>
<dbReference type="EMBL" id="BAAAZG010000016">
    <property type="protein sequence ID" value="GAA4069508.1"/>
    <property type="molecule type" value="Genomic_DNA"/>
</dbReference>
<dbReference type="Gene3D" id="1.10.443.10">
    <property type="entry name" value="Intergrase catalytic core"/>
    <property type="match status" value="1"/>
</dbReference>